<name>A0A6A4II24_9AGAR</name>
<dbReference type="OrthoDB" id="5593278at2759"/>
<dbReference type="PANTHER" id="PTHR31051:SF1">
    <property type="entry name" value="PROTEASOME ASSEMBLY CHAPERONE 3"/>
    <property type="match status" value="1"/>
</dbReference>
<accession>A0A6A4II24</accession>
<gene>
    <name evidence="1" type="ORF">BT96DRAFT_953462</name>
</gene>
<dbReference type="EMBL" id="ML769387">
    <property type="protein sequence ID" value="KAE9409640.1"/>
    <property type="molecule type" value="Genomic_DNA"/>
</dbReference>
<reference evidence="1" key="1">
    <citation type="journal article" date="2019" name="Environ. Microbiol.">
        <title>Fungal ecological strategies reflected in gene transcription - a case study of two litter decomposers.</title>
        <authorList>
            <person name="Barbi F."/>
            <person name="Kohler A."/>
            <person name="Barry K."/>
            <person name="Baskaran P."/>
            <person name="Daum C."/>
            <person name="Fauchery L."/>
            <person name="Ihrmark K."/>
            <person name="Kuo A."/>
            <person name="LaButti K."/>
            <person name="Lipzen A."/>
            <person name="Morin E."/>
            <person name="Grigoriev I.V."/>
            <person name="Henrissat B."/>
            <person name="Lindahl B."/>
            <person name="Martin F."/>
        </authorList>
    </citation>
    <scope>NUCLEOTIDE SEQUENCE</scope>
    <source>
        <strain evidence="1">JB14</strain>
    </source>
</reference>
<evidence type="ECO:0008006" key="3">
    <source>
        <dbReference type="Google" id="ProtNLM"/>
    </source>
</evidence>
<dbReference type="PANTHER" id="PTHR31051">
    <property type="entry name" value="PROTEASOME ASSEMBLY CHAPERONE 3"/>
    <property type="match status" value="1"/>
</dbReference>
<dbReference type="GO" id="GO:0043248">
    <property type="term" value="P:proteasome assembly"/>
    <property type="evidence" value="ECO:0007669"/>
    <property type="project" value="InterPro"/>
</dbReference>
<dbReference type="AlphaFoldDB" id="A0A6A4II24"/>
<dbReference type="Proteomes" id="UP000799118">
    <property type="component" value="Unassembled WGS sequence"/>
</dbReference>
<proteinExistence type="predicted"/>
<dbReference type="InterPro" id="IPR053720">
    <property type="entry name" value="Psm_Assembly_Chaperone"/>
</dbReference>
<evidence type="ECO:0000313" key="2">
    <source>
        <dbReference type="Proteomes" id="UP000799118"/>
    </source>
</evidence>
<evidence type="ECO:0000313" key="1">
    <source>
        <dbReference type="EMBL" id="KAE9409640.1"/>
    </source>
</evidence>
<sequence>MQSSRSCVKTLEGHSTEISVQWFADSTLIIVTQVGKVGNLIQASLPATTPITSPDNSEPNPSALPSPPIAIQLTPLLGSAPSDRIQTLHNLYASQIATIVWLAESENPLQINRKNVVVGIALRRSSENSDSDLSESERTTFYGVMAAIKELLRGNSK</sequence>
<dbReference type="Gene3D" id="3.30.230.90">
    <property type="match status" value="1"/>
</dbReference>
<organism evidence="1 2">
    <name type="scientific">Gymnopus androsaceus JB14</name>
    <dbReference type="NCBI Taxonomy" id="1447944"/>
    <lineage>
        <taxon>Eukaryota</taxon>
        <taxon>Fungi</taxon>
        <taxon>Dikarya</taxon>
        <taxon>Basidiomycota</taxon>
        <taxon>Agaricomycotina</taxon>
        <taxon>Agaricomycetes</taxon>
        <taxon>Agaricomycetidae</taxon>
        <taxon>Agaricales</taxon>
        <taxon>Marasmiineae</taxon>
        <taxon>Omphalotaceae</taxon>
        <taxon>Gymnopus</taxon>
    </lineage>
</organism>
<protein>
    <recommendedName>
        <fullName evidence="3">Proteasome assembly chaperone 3</fullName>
    </recommendedName>
</protein>
<dbReference type="InterPro" id="IPR018788">
    <property type="entry name" value="Proteasome_assmbl_chp_3"/>
</dbReference>
<keyword evidence="2" id="KW-1185">Reference proteome</keyword>